<evidence type="ECO:0000256" key="3">
    <source>
        <dbReference type="ARBA" id="ARBA00022777"/>
    </source>
</evidence>
<accession>A0A8J6P4S8</accession>
<proteinExistence type="inferred from homology"/>
<evidence type="ECO:0000313" key="7">
    <source>
        <dbReference type="Proteomes" id="UP000605201"/>
    </source>
</evidence>
<reference evidence="6 7" key="1">
    <citation type="submission" date="2020-08" db="EMBL/GenBank/DDBJ databases">
        <title>Bridging the membrane lipid divide: bacteria of the FCB group superphylum have the potential to synthesize archaeal ether lipids.</title>
        <authorList>
            <person name="Villanueva L."/>
            <person name="Von Meijenfeldt F.A.B."/>
            <person name="Westbye A.B."/>
            <person name="Yadav S."/>
            <person name="Hopmans E.C."/>
            <person name="Dutilh B.E."/>
            <person name="Sinninghe Damste J.S."/>
        </authorList>
    </citation>
    <scope>NUCLEOTIDE SEQUENCE [LARGE SCALE GENOMIC DNA]</scope>
    <source>
        <strain evidence="6">NIOZ-UU17</strain>
    </source>
</reference>
<dbReference type="InterPro" id="IPR052028">
    <property type="entry name" value="HipA_Ser/Thr_kinase"/>
</dbReference>
<dbReference type="Pfam" id="PF13657">
    <property type="entry name" value="Couple_hipA"/>
    <property type="match status" value="1"/>
</dbReference>
<feature type="domain" description="HipA-like C-terminal" evidence="4">
    <location>
        <begin position="171"/>
        <end position="390"/>
    </location>
</feature>
<dbReference type="Proteomes" id="UP000605201">
    <property type="component" value="Unassembled WGS sequence"/>
</dbReference>
<keyword evidence="3" id="KW-0418">Kinase</keyword>
<comment type="caution">
    <text evidence="6">The sequence shown here is derived from an EMBL/GenBank/DDBJ whole genome shotgun (WGS) entry which is preliminary data.</text>
</comment>
<evidence type="ECO:0000259" key="5">
    <source>
        <dbReference type="Pfam" id="PF13657"/>
    </source>
</evidence>
<dbReference type="PANTHER" id="PTHR37419:SF8">
    <property type="entry name" value="TOXIN YJJJ"/>
    <property type="match status" value="1"/>
</dbReference>
<gene>
    <name evidence="6" type="ORF">H8D96_21575</name>
</gene>
<dbReference type="GO" id="GO:0004674">
    <property type="term" value="F:protein serine/threonine kinase activity"/>
    <property type="evidence" value="ECO:0007669"/>
    <property type="project" value="TreeGrafter"/>
</dbReference>
<evidence type="ECO:0000259" key="4">
    <source>
        <dbReference type="Pfam" id="PF07804"/>
    </source>
</evidence>
<dbReference type="PANTHER" id="PTHR37419">
    <property type="entry name" value="SERINE/THREONINE-PROTEIN KINASE TOXIN HIPA"/>
    <property type="match status" value="1"/>
</dbReference>
<evidence type="ECO:0000256" key="2">
    <source>
        <dbReference type="ARBA" id="ARBA00022679"/>
    </source>
</evidence>
<evidence type="ECO:0000256" key="1">
    <source>
        <dbReference type="ARBA" id="ARBA00010164"/>
    </source>
</evidence>
<name>A0A8J6P4S8_9BACT</name>
<dbReference type="EMBL" id="JACNIG010000450">
    <property type="protein sequence ID" value="MBC8434508.1"/>
    <property type="molecule type" value="Genomic_DNA"/>
</dbReference>
<dbReference type="InterPro" id="IPR017508">
    <property type="entry name" value="HipA_N1"/>
</dbReference>
<dbReference type="Pfam" id="PF07804">
    <property type="entry name" value="HipA_C"/>
    <property type="match status" value="1"/>
</dbReference>
<keyword evidence="2" id="KW-0808">Transferase</keyword>
<evidence type="ECO:0000313" key="6">
    <source>
        <dbReference type="EMBL" id="MBC8434508.1"/>
    </source>
</evidence>
<comment type="similarity">
    <text evidence="1">Belongs to the HipA Ser/Thr kinase family.</text>
</comment>
<dbReference type="GO" id="GO:0005829">
    <property type="term" value="C:cytosol"/>
    <property type="evidence" value="ECO:0007669"/>
    <property type="project" value="TreeGrafter"/>
</dbReference>
<organism evidence="6 7">
    <name type="scientific">Candidatus Desulfatibia vada</name>
    <dbReference type="NCBI Taxonomy" id="2841696"/>
    <lineage>
        <taxon>Bacteria</taxon>
        <taxon>Pseudomonadati</taxon>
        <taxon>Thermodesulfobacteriota</taxon>
        <taxon>Desulfobacteria</taxon>
        <taxon>Desulfobacterales</taxon>
        <taxon>Desulfobacterales incertae sedis</taxon>
        <taxon>Candidatus Desulfatibia</taxon>
    </lineage>
</organism>
<protein>
    <submittedName>
        <fullName evidence="6">Type II toxin-antitoxin system HipA family toxin</fullName>
    </submittedName>
</protein>
<sequence>MTSERECYVYIVPPGATEFVTAGRFRVSPTPDGDPVGQFVYGRRYLERNDAVELDPVELRLRRGSYETARMEGFFGAIRDSMPDFWGRRVIERHTGHTQLEEFDCLMYGPDDRAGALGFGLNVEPPAPKRRFNRTLDLQILQATADAIIEEAPILESSSTRQVEELMLVGTSMGGARPKAVVEHGQGLWIAKFTRHDDRWNHPRVEHGLLKLAKTCDLTVAQSDITTVGGREVLLVRRFDRDRVEEGYRRHRMVSALTMLQSYDSPTARRDWSYILFADEIRRVSAEPKADLRELFGRMCFNATVSNLDDHPRNHALLAKGRDWRLSPAYDLTPTPMIALERRDLAMVCGNAGRYANRKNLMSQHGRFLLSEKEATVILDNIVETVRNAWRPTMRRAGVSGADCEAIASAFLYDGFFYEGVA</sequence>
<dbReference type="InterPro" id="IPR012893">
    <property type="entry name" value="HipA-like_C"/>
</dbReference>
<dbReference type="AlphaFoldDB" id="A0A8J6P4S8"/>
<feature type="domain" description="HipA N-terminal subdomain 1" evidence="5">
    <location>
        <begin position="36"/>
        <end position="118"/>
    </location>
</feature>